<organism evidence="1 2">
    <name type="scientific">Mycoplasma haemofelis (strain Ohio2)</name>
    <dbReference type="NCBI Taxonomy" id="859194"/>
    <lineage>
        <taxon>Bacteria</taxon>
        <taxon>Bacillati</taxon>
        <taxon>Mycoplasmatota</taxon>
        <taxon>Mollicutes</taxon>
        <taxon>Mycoplasmataceae</taxon>
        <taxon>Mycoplasma</taxon>
    </lineage>
</organism>
<accession>F6FHA5</accession>
<reference key="2">
    <citation type="submission" date="2011-05" db="EMBL/GenBank/DDBJ databases">
        <title>The Genome of Mycoplasma haemofelis Strain Ohio2, a pathogenic hemoplasma of the cat.</title>
        <authorList>
            <person name="Santos A.P."/>
            <person name="Guimaraes A.M.S."/>
            <person name="SanMiguel P.J."/>
            <person name="Martin S.W."/>
            <person name="Messick J.B."/>
        </authorList>
    </citation>
    <scope>NUCLEOTIDE SEQUENCE</scope>
    <source>
        <strain>Ohio2</strain>
    </source>
</reference>
<dbReference type="AlphaFoldDB" id="F6FHA5"/>
<name>F6FHA5_MYCHI</name>
<dbReference type="HOGENOM" id="CLU_098620_1_1_14"/>
<sequence>MTSKAALGALGLASTSAVGTGVYYSGVLSSGKVTLTSLAEKDDYIVVMKEDDSSWSSKWTSYGSSSNAFGIKGASLEKLKSRCSELLKTGEVMDAKDPLYINFLKFCTRDKTTKEKLASLGKSILSKDNQDAEWKKRFNEYKKDNSKNRFSGISVQSGDNESQFTKLSNGCNDLSEKAWRAVEIAFDSIKEWCLAT</sequence>
<dbReference type="EMBL" id="CP002808">
    <property type="protein sequence ID" value="AEG72710.1"/>
    <property type="molecule type" value="Genomic_DNA"/>
</dbReference>
<proteinExistence type="predicted"/>
<evidence type="ECO:0000313" key="1">
    <source>
        <dbReference type="EMBL" id="AEG72710.1"/>
    </source>
</evidence>
<reference evidence="1 2" key="1">
    <citation type="journal article" date="2011" name="J. Bacteriol.">
        <title>Complete genome sequences of two hemotropic Mycoplasmas, Mycoplasma haemofelis strain Ohio2 and Mycoplasma suis strain Illinois.</title>
        <authorList>
            <person name="Messick J.B."/>
            <person name="Santos A.P."/>
            <person name="Guimaraes A.M."/>
        </authorList>
    </citation>
    <scope>NUCLEOTIDE SEQUENCE [LARGE SCALE GENOMIC DNA]</scope>
    <source>
        <strain evidence="1 2">Ohio2</strain>
    </source>
</reference>
<dbReference type="Proteomes" id="UP000007952">
    <property type="component" value="Chromosome"/>
</dbReference>
<dbReference type="BioCyc" id="MHAE859194:G1GR7-426-MONOMER"/>
<dbReference type="STRING" id="859194.MHF_0434"/>
<evidence type="ECO:0000313" key="2">
    <source>
        <dbReference type="Proteomes" id="UP000007952"/>
    </source>
</evidence>
<gene>
    <name evidence="1" type="ordered locus">MHF_0434</name>
</gene>
<protein>
    <submittedName>
        <fullName evidence="1">Uncharacterized protein</fullName>
    </submittedName>
</protein>
<dbReference type="KEGG" id="mhf:MHF_0434"/>